<reference evidence="1 2" key="1">
    <citation type="journal article" date="2015" name="Genome Announc.">
        <title>Draft Genome Sequence of Clostridium tyrobutyricum Strain DIVETGP, Isolated from Cow's Milk for Grana Padano Production.</title>
        <authorList>
            <person name="Soggiu A."/>
            <person name="Piras C."/>
            <person name="Gaiarsa S."/>
            <person name="Sassera D."/>
            <person name="Roncada P."/>
            <person name="Bendixen E."/>
            <person name="Brasca M."/>
            <person name="Bonizzi L."/>
        </authorList>
    </citation>
    <scope>NUCLEOTIDE SEQUENCE [LARGE SCALE GENOMIC DNA]</scope>
    <source>
        <strain evidence="1 2">DIVETGP</strain>
    </source>
</reference>
<sequence length="134" mass="15536">MESIILFIIGILLIVFNAKSIFKEKNSFQNKLNESSGSIKDFDVEIGNLRHEFAETIFELQKQIEKNDNEVKDNYNMEKSESSEEISKFENYNNVKIDEIKEMLDDNMSIDEISESTGIGKGELLLIEELYIKQ</sequence>
<keyword evidence="2" id="KW-1185">Reference proteome</keyword>
<name>W6N688_CLOTY</name>
<accession>W6N688</accession>
<dbReference type="OrthoDB" id="1957165at2"/>
<dbReference type="GeneID" id="29420126"/>
<gene>
    <name evidence="1" type="ORF">CTDIVETGP_1936</name>
</gene>
<proteinExistence type="predicted"/>
<evidence type="ECO:0000313" key="1">
    <source>
        <dbReference type="EMBL" id="CDL91866.1"/>
    </source>
</evidence>
<comment type="caution">
    <text evidence="1">The sequence shown here is derived from an EMBL/GenBank/DDBJ whole genome shotgun (WGS) entry which is preliminary data.</text>
</comment>
<organism evidence="1 2">
    <name type="scientific">Clostridium tyrobutyricum DIVETGP</name>
    <dbReference type="NCBI Taxonomy" id="1408889"/>
    <lineage>
        <taxon>Bacteria</taxon>
        <taxon>Bacillati</taxon>
        <taxon>Bacillota</taxon>
        <taxon>Clostridia</taxon>
        <taxon>Eubacteriales</taxon>
        <taxon>Clostridiaceae</taxon>
        <taxon>Clostridium</taxon>
    </lineage>
</organism>
<evidence type="ECO:0000313" key="2">
    <source>
        <dbReference type="Proteomes" id="UP000019482"/>
    </source>
</evidence>
<dbReference type="EMBL" id="CBXI010000036">
    <property type="protein sequence ID" value="CDL91866.1"/>
    <property type="molecule type" value="Genomic_DNA"/>
</dbReference>
<dbReference type="RefSeq" id="WP_017750818.1">
    <property type="nucleotide sequence ID" value="NZ_CBXI010000036.1"/>
</dbReference>
<dbReference type="Proteomes" id="UP000019482">
    <property type="component" value="Unassembled WGS sequence"/>
</dbReference>
<protein>
    <submittedName>
        <fullName evidence="1">Uncharacterized protein</fullName>
    </submittedName>
</protein>
<dbReference type="AlphaFoldDB" id="W6N688"/>